<feature type="domain" description="ELYS beta-propeller" evidence="5">
    <location>
        <begin position="41"/>
        <end position="502"/>
    </location>
</feature>
<protein>
    <submittedName>
        <fullName evidence="6">Beta-propeller of ELYS nucleoporin</fullName>
    </submittedName>
</protein>
<dbReference type="InterPro" id="IPR032040">
    <property type="entry name" value="ELYS-bb"/>
</dbReference>
<keyword evidence="7" id="KW-1185">Reference proteome</keyword>
<feature type="compositionally biased region" description="Basic and acidic residues" evidence="3">
    <location>
        <begin position="1631"/>
        <end position="1641"/>
    </location>
</feature>
<dbReference type="PANTHER" id="PTHR21583">
    <property type="entry name" value="ELYS PROTEIN"/>
    <property type="match status" value="1"/>
</dbReference>
<dbReference type="Pfam" id="PF16687">
    <property type="entry name" value="ELYS-bb"/>
    <property type="match status" value="1"/>
</dbReference>
<comment type="subcellular location">
    <subcellularLocation>
        <location evidence="1">Nucleus</location>
    </subcellularLocation>
</comment>
<evidence type="ECO:0000256" key="3">
    <source>
        <dbReference type="SAM" id="MobiDB-lite"/>
    </source>
</evidence>
<dbReference type="InterPro" id="IPR025151">
    <property type="entry name" value="ELYS_dom"/>
</dbReference>
<dbReference type="Pfam" id="PF13934">
    <property type="entry name" value="ELYS"/>
    <property type="match status" value="1"/>
</dbReference>
<dbReference type="GO" id="GO:0005634">
    <property type="term" value="C:nucleus"/>
    <property type="evidence" value="ECO:0007669"/>
    <property type="project" value="UniProtKB-SubCell"/>
</dbReference>
<feature type="compositionally biased region" description="Polar residues" evidence="3">
    <location>
        <begin position="2122"/>
        <end position="2132"/>
    </location>
</feature>
<feature type="compositionally biased region" description="Polar residues" evidence="3">
    <location>
        <begin position="1987"/>
        <end position="2000"/>
    </location>
</feature>
<feature type="region of interest" description="Disordered" evidence="3">
    <location>
        <begin position="1531"/>
        <end position="1641"/>
    </location>
</feature>
<feature type="compositionally biased region" description="Low complexity" evidence="3">
    <location>
        <begin position="2151"/>
        <end position="2166"/>
    </location>
</feature>
<gene>
    <name evidence="6" type="ORF">QE152_g36844</name>
</gene>
<feature type="region of interest" description="Disordered" evidence="3">
    <location>
        <begin position="1338"/>
        <end position="1398"/>
    </location>
</feature>
<feature type="compositionally biased region" description="Polar residues" evidence="3">
    <location>
        <begin position="2098"/>
        <end position="2112"/>
    </location>
</feature>
<proteinExistence type="predicted"/>
<evidence type="ECO:0000259" key="5">
    <source>
        <dbReference type="Pfam" id="PF16687"/>
    </source>
</evidence>
<reference evidence="6 7" key="1">
    <citation type="journal article" date="2024" name="BMC Genomics">
        <title>De novo assembly and annotation of Popillia japonica's genome with initial clues to its potential as an invasive pest.</title>
        <authorList>
            <person name="Cucini C."/>
            <person name="Boschi S."/>
            <person name="Funari R."/>
            <person name="Cardaioli E."/>
            <person name="Iannotti N."/>
            <person name="Marturano G."/>
            <person name="Paoli F."/>
            <person name="Bruttini M."/>
            <person name="Carapelli A."/>
            <person name="Frati F."/>
            <person name="Nardi F."/>
        </authorList>
    </citation>
    <scope>NUCLEOTIDE SEQUENCE [LARGE SCALE GENOMIC DNA]</scope>
    <source>
        <strain evidence="6">DMR45628</strain>
    </source>
</reference>
<feature type="compositionally biased region" description="Basic and acidic residues" evidence="3">
    <location>
        <begin position="1596"/>
        <end position="1611"/>
    </location>
</feature>
<evidence type="ECO:0000313" key="7">
    <source>
        <dbReference type="Proteomes" id="UP001458880"/>
    </source>
</evidence>
<feature type="domain" description="ELYS-like" evidence="4">
    <location>
        <begin position="741"/>
        <end position="967"/>
    </location>
</feature>
<sequence>MESISNSKILPLTESVQSFLLDYQSNNDDLSFKTIAGIFSNSKYVWYANGPRFEVVECRSGRKVASWTFGSVLKDTATKVVCVSEIPCLSRDIPLLVIGLECALSTGILCVFDILTSKILRTIEIDEKVSYLQVIDCGSNIFPILGPLKAFDGVVAVGLVGGNVLLIDLCQQWIDDAKVSNVAEDIKGEVDACQVTSLTVKDINAIEDHKQRATQLGNHLSIVLNAVLDSKLPHFILKGPKGEDRIYVNKIEVLVTSLFYSSQLGSLLVGYNFGAWQLWNIISMTLVYTSPVYEENIPVSHFTVQEPADDPRAFCYVWAVYSNTEDNNEGFPIAVLYSLNYEAKDFHEGYGYLYQDLQSCAVRFQTELTAVGDKSKSIKGARCLRLTAFNKGCSSRASLQESHEDTLTICSMVWNVWHAKGVDTYMSIFDLNQWYKEQMPSSPTQKCFSYLSYICVTDTLSECSNNSTVVDVLIDETSINQFIGIQKPEEHYYPTALAYEYCVCSDKNIIFSCNKGQQRALLACFDRNGPLILLKPKEIFQQSIRLGLTPLFIDPVQSDLNLQREFLLSTALEQQMIGFLYKCVSTWSNGSFAGAGCSLEFFLNWAWNRAVTLKTNADKLCESLFDYSDVSLDTNNRRILNNCTSQISNLHRVYDFICNKLPLPVANLNIVRLQENCLHMIVTYLEVLQWLMNIGLLPEFSDDSTKTFNRAESVCAPYPIDSLLEYYRKRRSSLATKSHFLYIDTFIENEFGSDLQRFWKDDGGDGYYPPPSLQSLLRTYLVENVDIIHKHCLIIYLFLDLAMALDQARFKFIITNLIKFPTVFRINPSVTKITQAFWQLDHGDFATAMDQLLDPLINELDLKIWHHRTVLNALFLQEQYNFALLYFQVRKPPLETTQDILNVLSMYIMNHMIDEAISFCRVHASQENEKELIRHVLRECKKTDQILEFVYYPLNQKEEEVLMKYLDDVSYDHFEEFRVFYYLHRSRYIDIYQMRNKNRLQSTGLQSQKEMGICDNTMKAITNYFPKVTRDILNMCHYENNIRSEISRPKPMSVFVHNVEEKAKYKSTLIRAGIHKARETWARPILDKSMNESLPFIKTPTASMSESRKRTSMICSKIINSEDGSSPEKRRKLNEGESFIDSRNTSERNAQLLTPIIKRKSHTRADLSKIGNEKVDICTPQSILKVRNLVISQSPTTTTHLPIVTSKSISTPSNTTVGVLGLTPRRSLSRSGVRFEKINESYCTDSSEMIQTFDATNLSNQNSKSLEMKSSPSIEAFYSPNTSENNNENDQSVTSSRKNIEPSLISVEYSQVITDTVAKITESEQEFKRVSLKSRGTYRDSHSRFQNVETKAQEDSDKLNEVEIDKKEITSRGPIRSSRAKSQEPEVQAPVSLSPRRSSLRISQRKSVSKLVLEDTSLAPLYLENSTQIADGSTISSLASEDFDHMIKNQLFSIPHISLSPTQCSTCIDTDESIDKEKLEESSLKSVNMVDAGEKVLTQNQSRRNSFKVTGRKSLSRMVLERNLGTMFTSTPHHSFVEETKTESVNSSHNVSTHIAGTSGLSPTEQQELDRLISSSITHEERSAVANRENPNGTDMKPENVSRANKIDTDVLRPNLSSPRPSGRLSFRNQDTSRKKEADKLQIEDAKDVINPVTDDFQSQETSNKQVEVVHIAETLHKQVDLLIQNLQLQKDTGVAIDASLDEHLLKAESADNNQMKETHEVSRDNMPENIETNDYYISSSILPDRQNITLYETNELDNAQLIDTNVIEIPDSSSSSYEESVESDKSFRYSNIDEQEDEEYSASTINSTSTIKSDSEISSVESSNDVHDISEKFEEANDAFLQMQTHMELESQYVTEVLVGDSSNEMENMEVEFDNVAYTDVLEEILVSEPVEDAGNEEAQVALGEIESTSAQAGELGTDNRVVKEHINTFLEDEKEGESSLQVMVGEVQPGLDDNACENNDTSTYPHPHLDNVSTEASVAKEVSFESTYNDLTDNSTNRTDVDSKEEPAERSDVIQKVTKAKLDYANPVSQSEDLMEIKEHTSSKDDNQCATDLAQPTDHSHKMQLRTRRLSNTSIESPQKRTPRKRSASVDEIINREQTSTQSALLSTPKTLHVQKNKSKIQNTQDNPRTLRNRRAASVSDIPDDQIQTSSSNRNSKRTTSVSNLPIISEESTKIMEESSKENVTVSFP</sequence>
<evidence type="ECO:0000313" key="6">
    <source>
        <dbReference type="EMBL" id="KAK9686910.1"/>
    </source>
</evidence>
<feature type="region of interest" description="Disordered" evidence="3">
    <location>
        <begin position="1275"/>
        <end position="1299"/>
    </location>
</feature>
<keyword evidence="2" id="KW-0539">Nucleus</keyword>
<feature type="region of interest" description="Disordered" evidence="3">
    <location>
        <begin position="1987"/>
        <end position="2014"/>
    </location>
</feature>
<comment type="caution">
    <text evidence="6">The sequence shown here is derived from an EMBL/GenBank/DDBJ whole genome shotgun (WGS) entry which is preliminary data.</text>
</comment>
<dbReference type="Proteomes" id="UP001458880">
    <property type="component" value="Unassembled WGS sequence"/>
</dbReference>
<dbReference type="EMBL" id="JASPKY010000675">
    <property type="protein sequence ID" value="KAK9686910.1"/>
    <property type="molecule type" value="Genomic_DNA"/>
</dbReference>
<feature type="compositionally biased region" description="Polar residues" evidence="3">
    <location>
        <begin position="1543"/>
        <end position="1566"/>
    </location>
</feature>
<dbReference type="PANTHER" id="PTHR21583:SF8">
    <property type="entry name" value="PROTEIN ELYS"/>
    <property type="match status" value="1"/>
</dbReference>
<feature type="compositionally biased region" description="Basic and acidic residues" evidence="3">
    <location>
        <begin position="2001"/>
        <end position="2014"/>
    </location>
</feature>
<accession>A0AAW1ICD0</accession>
<feature type="compositionally biased region" description="Polar residues" evidence="3">
    <location>
        <begin position="1275"/>
        <end position="1297"/>
    </location>
</feature>
<feature type="compositionally biased region" description="Basic and acidic residues" evidence="3">
    <location>
        <begin position="1351"/>
        <end position="1370"/>
    </location>
</feature>
<feature type="compositionally biased region" description="Polar residues" evidence="3">
    <location>
        <begin position="1802"/>
        <end position="1811"/>
    </location>
</feature>
<feature type="region of interest" description="Disordered" evidence="3">
    <location>
        <begin position="1772"/>
        <end position="1811"/>
    </location>
</feature>
<evidence type="ECO:0000256" key="2">
    <source>
        <dbReference type="ARBA" id="ARBA00023242"/>
    </source>
</evidence>
<dbReference type="InterPro" id="IPR052620">
    <property type="entry name" value="ELYS/MEL-28_NucAsmblyFactor"/>
</dbReference>
<feature type="compositionally biased region" description="Basic and acidic residues" evidence="3">
    <location>
        <begin position="2173"/>
        <end position="2183"/>
    </location>
</feature>
<evidence type="ECO:0000259" key="4">
    <source>
        <dbReference type="Pfam" id="PF13934"/>
    </source>
</evidence>
<organism evidence="6 7">
    <name type="scientific">Popillia japonica</name>
    <name type="common">Japanese beetle</name>
    <dbReference type="NCBI Taxonomy" id="7064"/>
    <lineage>
        <taxon>Eukaryota</taxon>
        <taxon>Metazoa</taxon>
        <taxon>Ecdysozoa</taxon>
        <taxon>Arthropoda</taxon>
        <taxon>Hexapoda</taxon>
        <taxon>Insecta</taxon>
        <taxon>Pterygota</taxon>
        <taxon>Neoptera</taxon>
        <taxon>Endopterygota</taxon>
        <taxon>Coleoptera</taxon>
        <taxon>Polyphaga</taxon>
        <taxon>Scarabaeiformia</taxon>
        <taxon>Scarabaeidae</taxon>
        <taxon>Rutelinae</taxon>
        <taxon>Popillia</taxon>
    </lineage>
</organism>
<evidence type="ECO:0000256" key="1">
    <source>
        <dbReference type="ARBA" id="ARBA00004123"/>
    </source>
</evidence>
<feature type="region of interest" description="Disordered" evidence="3">
    <location>
        <begin position="1120"/>
        <end position="1145"/>
    </location>
</feature>
<name>A0AAW1ICD0_POPJA</name>
<feature type="region of interest" description="Disordered" evidence="3">
    <location>
        <begin position="2041"/>
        <end position="2191"/>
    </location>
</feature>